<feature type="compositionally biased region" description="Basic and acidic residues" evidence="1">
    <location>
        <begin position="635"/>
        <end position="644"/>
    </location>
</feature>
<dbReference type="PANTHER" id="PTHR46063:SF1">
    <property type="entry name" value="KELCH DOMAIN-CONTAINING PROTEIN 4"/>
    <property type="match status" value="1"/>
</dbReference>
<feature type="region of interest" description="Disordered" evidence="1">
    <location>
        <begin position="536"/>
        <end position="585"/>
    </location>
</feature>
<comment type="caution">
    <text evidence="3">The sequence shown here is derived from an EMBL/GenBank/DDBJ whole genome shotgun (WGS) entry which is preliminary data.</text>
</comment>
<feature type="compositionally biased region" description="Gly residues" evidence="1">
    <location>
        <begin position="575"/>
        <end position="584"/>
    </location>
</feature>
<dbReference type="Proteomes" id="UP001165085">
    <property type="component" value="Unassembled WGS sequence"/>
</dbReference>
<keyword evidence="4" id="KW-1185">Reference proteome</keyword>
<organism evidence="3 4">
    <name type="scientific">Triparma strigata</name>
    <dbReference type="NCBI Taxonomy" id="1606541"/>
    <lineage>
        <taxon>Eukaryota</taxon>
        <taxon>Sar</taxon>
        <taxon>Stramenopiles</taxon>
        <taxon>Ochrophyta</taxon>
        <taxon>Bolidophyceae</taxon>
        <taxon>Parmales</taxon>
        <taxon>Triparmaceae</taxon>
        <taxon>Triparma</taxon>
    </lineage>
</organism>
<dbReference type="Pfam" id="PF13422">
    <property type="entry name" value="DUF4110"/>
    <property type="match status" value="1"/>
</dbReference>
<dbReference type="Gene3D" id="2.120.10.80">
    <property type="entry name" value="Kelch-type beta propeller"/>
    <property type="match status" value="3"/>
</dbReference>
<feature type="compositionally biased region" description="Basic and acidic residues" evidence="1">
    <location>
        <begin position="9"/>
        <end position="22"/>
    </location>
</feature>
<feature type="region of interest" description="Disordered" evidence="1">
    <location>
        <begin position="402"/>
        <end position="464"/>
    </location>
</feature>
<feature type="region of interest" description="Disordered" evidence="1">
    <location>
        <begin position="674"/>
        <end position="720"/>
    </location>
</feature>
<reference evidence="4" key="1">
    <citation type="journal article" date="2023" name="Commun. Biol.">
        <title>Genome analysis of Parmales, the sister group of diatoms, reveals the evolutionary specialization of diatoms from phago-mixotrophs to photoautotrophs.</title>
        <authorList>
            <person name="Ban H."/>
            <person name="Sato S."/>
            <person name="Yoshikawa S."/>
            <person name="Yamada K."/>
            <person name="Nakamura Y."/>
            <person name="Ichinomiya M."/>
            <person name="Sato N."/>
            <person name="Blanc-Mathieu R."/>
            <person name="Endo H."/>
            <person name="Kuwata A."/>
            <person name="Ogata H."/>
        </authorList>
    </citation>
    <scope>NUCLEOTIDE SEQUENCE [LARGE SCALE GENOMIC DNA]</scope>
    <source>
        <strain evidence="4">NIES 3701</strain>
    </source>
</reference>
<dbReference type="SUPFAM" id="SSF117281">
    <property type="entry name" value="Kelch motif"/>
    <property type="match status" value="1"/>
</dbReference>
<feature type="compositionally biased region" description="Acidic residues" evidence="1">
    <location>
        <begin position="557"/>
        <end position="574"/>
    </location>
</feature>
<proteinExistence type="predicted"/>
<name>A0A9W7A4H0_9STRA</name>
<feature type="compositionally biased region" description="Basic residues" evidence="1">
    <location>
        <begin position="693"/>
        <end position="720"/>
    </location>
</feature>
<feature type="domain" description="DUF4110" evidence="2">
    <location>
        <begin position="599"/>
        <end position="674"/>
    </location>
</feature>
<dbReference type="OrthoDB" id="4447at2759"/>
<feature type="region of interest" description="Disordered" evidence="1">
    <location>
        <begin position="1"/>
        <end position="58"/>
    </location>
</feature>
<feature type="region of interest" description="Disordered" evidence="1">
    <location>
        <begin position="625"/>
        <end position="644"/>
    </location>
</feature>
<feature type="compositionally biased region" description="Acidic residues" evidence="1">
    <location>
        <begin position="427"/>
        <end position="441"/>
    </location>
</feature>
<feature type="compositionally biased region" description="Polar residues" evidence="1">
    <location>
        <begin position="451"/>
        <end position="464"/>
    </location>
</feature>
<evidence type="ECO:0000313" key="4">
    <source>
        <dbReference type="Proteomes" id="UP001165085"/>
    </source>
</evidence>
<dbReference type="InterPro" id="IPR015915">
    <property type="entry name" value="Kelch-typ_b-propeller"/>
</dbReference>
<sequence length="720" mass="78431">MAKTKKGKKVDAAKEAAKEARKAAKVARNLAKGEKKAMKAEGLEGDPDQSPPPEDDLDSILSQFASLDASNDTATTTVLLNPPAPRANLSLTSVGGSGGGSDVFVIYGGEYYDGATNVCNSDVFTFDPVKKMWKEHGYSGLCPPPRCSHQSVVFNGGLYVFGGELAGVDVYHHYHDFWRLDLKTYKWTKQAPNEKNRPPSPRSGHRMFVWRGYIVLFGGFFEQAHDIRFFNDLWVYEFSSNNWTQYEYSKLAQIPQPRSAFSFACSGDSAVLSGGFAKLKNPVPGSKNETKTFSDSWSLNLAPLLESKPPIWERLSKKGLAPSIRSGCASTLHKSSLMVFGGVLDSEQDQHRVASVFYDDMFGLEIDKRKWYKVCGSGAEDDSEGWTVDKLRQNMSTYVDAEGNVVKESKRERRARAKEEAEGGGSGDEESSSDEEEESKEDDTKPPAAVETSSTRVTASDVATSPALTAPVPIKRRSPLPRIKAAMAVRNNFIYVYGGVLEIGDREVTLDDFWCLDMGKKVWECLFEGTMHLQVWKGGNDSDTESVVSSTVGRGDSEEEEEEEEDDGVEEEEGGGGGGGGGGVSAELEQLRSQLSGEDAPIPGEALADYFSRLKDHFKGLAKAELESGEGGGGEGDRGAAEVGSKELKKKGFEIASGKFESLQPTIARILELDPSAALPPPPPAAAEAAASKKAKDKKEKKEKKDKKEKKEKKAKKLKE</sequence>
<feature type="compositionally biased region" description="Acidic residues" evidence="1">
    <location>
        <begin position="43"/>
        <end position="58"/>
    </location>
</feature>
<dbReference type="InterPro" id="IPR052588">
    <property type="entry name" value="Kelch_domain_protein"/>
</dbReference>
<feature type="compositionally biased region" description="Basic and acidic residues" evidence="1">
    <location>
        <begin position="31"/>
        <end position="42"/>
    </location>
</feature>
<dbReference type="AlphaFoldDB" id="A0A9W7A4H0"/>
<dbReference type="InterPro" id="IPR025183">
    <property type="entry name" value="DUF4110"/>
</dbReference>
<dbReference type="PANTHER" id="PTHR46063">
    <property type="entry name" value="KELCH DOMAIN-CONTAINING PROTEIN"/>
    <property type="match status" value="1"/>
</dbReference>
<dbReference type="Pfam" id="PF24681">
    <property type="entry name" value="Kelch_KLHDC2_KLHL20_DRC7"/>
    <property type="match status" value="1"/>
</dbReference>
<evidence type="ECO:0000256" key="1">
    <source>
        <dbReference type="SAM" id="MobiDB-lite"/>
    </source>
</evidence>
<accession>A0A9W7A4H0</accession>
<gene>
    <name evidence="3" type="ORF">TrST_g8448</name>
</gene>
<protein>
    <recommendedName>
        <fullName evidence="2">DUF4110 domain-containing protein</fullName>
    </recommendedName>
</protein>
<evidence type="ECO:0000259" key="2">
    <source>
        <dbReference type="Pfam" id="PF13422"/>
    </source>
</evidence>
<evidence type="ECO:0000313" key="3">
    <source>
        <dbReference type="EMBL" id="GMH65652.1"/>
    </source>
</evidence>
<dbReference type="EMBL" id="BRXY01000102">
    <property type="protein sequence ID" value="GMH65652.1"/>
    <property type="molecule type" value="Genomic_DNA"/>
</dbReference>
<feature type="compositionally biased region" description="Basic and acidic residues" evidence="1">
    <location>
        <begin position="405"/>
        <end position="421"/>
    </location>
</feature>